<dbReference type="GO" id="GO:0004109">
    <property type="term" value="F:coproporphyrinogen oxidase activity"/>
    <property type="evidence" value="ECO:0007669"/>
    <property type="project" value="UniProtKB-EC"/>
</dbReference>
<dbReference type="OrthoDB" id="15318at2759"/>
<proteinExistence type="inferred from homology"/>
<evidence type="ECO:0000256" key="2">
    <source>
        <dbReference type="ARBA" id="ARBA00010644"/>
    </source>
</evidence>
<reference evidence="11" key="2">
    <citation type="submission" date="2025-08" db="UniProtKB">
        <authorList>
            <consortium name="Ensembl"/>
        </authorList>
    </citation>
    <scope>IDENTIFICATION</scope>
</reference>
<dbReference type="KEGG" id="csem:103392985"/>
<evidence type="ECO:0000256" key="6">
    <source>
        <dbReference type="ARBA" id="ARBA00023133"/>
    </source>
</evidence>
<evidence type="ECO:0000313" key="11">
    <source>
        <dbReference type="Ensembl" id="ENSCSEP00000021589.1"/>
    </source>
</evidence>
<sequence>MAAIVSCSLNRAFQSTTRRCLDAHFKSCNVARESRLTISSSHRPAARPVVRWFTGVRFMSHGTAGRTAAGPTRRTALALGGAAVVTGAAAAVGLLVNTGHFQRAEMATRVSLDAVKPQEEGDILERCRGFMSDPVSDIKELQGRKDEMRTRMEMLIMQTQAEFCKALEEVDGGTFKVDRWARKEGGGGVSCVMQDGKVFEKAGVNVSVVFGNLTEEAAKQMRSRGKVLKGKDGKLPFCAMGVSSVIHPKNPHIPTVHFNYRYFEIEEEDGSKLWWFGGGTDLTPVYVNEEDAFHFHNTLKEACDKHHSQYYKDFKKWCDKYFYIRHRGETRGIGGIFFDDLDSPNQEEAFNFVKSCTRTVVPCYLPIVYKHLNDSFTDEEKNWQQIRRGRYVEFNLVYDRGVKFGLATPGSRIESILMSLPLTGRWEYMHEPTKGSREAEMLKVLRDPKEWV</sequence>
<dbReference type="InterPro" id="IPR018375">
    <property type="entry name" value="Coprogen_oxidase_CS"/>
</dbReference>
<comment type="subunit">
    <text evidence="3">Homodimer.</text>
</comment>
<dbReference type="CTD" id="1371"/>
<reference evidence="11 12" key="1">
    <citation type="journal article" date="2014" name="Nat. Genet.">
        <title>Whole-genome sequence of a flatfish provides insights into ZW sex chromosome evolution and adaptation to a benthic lifestyle.</title>
        <authorList>
            <person name="Chen S."/>
            <person name="Zhang G."/>
            <person name="Shao C."/>
            <person name="Huang Q."/>
            <person name="Liu G."/>
            <person name="Zhang P."/>
            <person name="Song W."/>
            <person name="An N."/>
            <person name="Chalopin D."/>
            <person name="Volff J.N."/>
            <person name="Hong Y."/>
            <person name="Li Q."/>
            <person name="Sha Z."/>
            <person name="Zhou H."/>
            <person name="Xie M."/>
            <person name="Yu Q."/>
            <person name="Liu Y."/>
            <person name="Xiang H."/>
            <person name="Wang N."/>
            <person name="Wu K."/>
            <person name="Yang C."/>
            <person name="Zhou Q."/>
            <person name="Liao X."/>
            <person name="Yang L."/>
            <person name="Hu Q."/>
            <person name="Zhang J."/>
            <person name="Meng L."/>
            <person name="Jin L."/>
            <person name="Tian Y."/>
            <person name="Lian J."/>
            <person name="Yang J."/>
            <person name="Miao G."/>
            <person name="Liu S."/>
            <person name="Liang Z."/>
            <person name="Yan F."/>
            <person name="Li Y."/>
            <person name="Sun B."/>
            <person name="Zhang H."/>
            <person name="Zhang J."/>
            <person name="Zhu Y."/>
            <person name="Du M."/>
            <person name="Zhao Y."/>
            <person name="Schartl M."/>
            <person name="Tang Q."/>
            <person name="Wang J."/>
        </authorList>
    </citation>
    <scope>NUCLEOTIDE SEQUENCE</scope>
</reference>
<dbReference type="STRING" id="244447.ENSCSEP00000021589"/>
<keyword evidence="12" id="KW-1185">Reference proteome</keyword>
<dbReference type="Gene3D" id="3.40.1500.10">
    <property type="entry name" value="Coproporphyrinogen III oxidase, aerobic"/>
    <property type="match status" value="1"/>
</dbReference>
<evidence type="ECO:0000256" key="3">
    <source>
        <dbReference type="ARBA" id="ARBA00011738"/>
    </source>
</evidence>
<comment type="similarity">
    <text evidence="2">Belongs to the aerobic coproporphyrinogen-III oxidase family.</text>
</comment>
<keyword evidence="6" id="KW-0350">Heme biosynthesis</keyword>
<dbReference type="Pfam" id="PF01218">
    <property type="entry name" value="Coprogen_oxidas"/>
    <property type="match status" value="1"/>
</dbReference>
<dbReference type="Ensembl" id="ENSCSET00000021866.1">
    <property type="protein sequence ID" value="ENSCSEP00000021589.1"/>
    <property type="gene ID" value="ENSCSEG00000013774.1"/>
</dbReference>
<dbReference type="EC" id="1.3.3.3" evidence="4"/>
<accession>A0A3P8W4M7</accession>
<evidence type="ECO:0000256" key="8">
    <source>
        <dbReference type="ARBA" id="ARBA00050340"/>
    </source>
</evidence>
<keyword evidence="7" id="KW-0627">Porphyrin biosynthesis</keyword>
<evidence type="ECO:0000256" key="7">
    <source>
        <dbReference type="ARBA" id="ARBA00023244"/>
    </source>
</evidence>
<keyword evidence="10" id="KW-0812">Transmembrane</keyword>
<feature type="transmembrane region" description="Helical" evidence="10">
    <location>
        <begin position="76"/>
        <end position="96"/>
    </location>
</feature>
<dbReference type="RefSeq" id="XP_016886704.1">
    <property type="nucleotide sequence ID" value="XM_017031215.2"/>
</dbReference>
<dbReference type="RefSeq" id="XP_024909937.1">
    <property type="nucleotide sequence ID" value="XM_025054169.1"/>
</dbReference>
<dbReference type="FunFam" id="3.40.1500.10:FF:000002">
    <property type="entry name" value="oxygen-dependent coproporphyrinogen-III oxidase, mitochondrial"/>
    <property type="match status" value="1"/>
</dbReference>
<evidence type="ECO:0000256" key="1">
    <source>
        <dbReference type="ARBA" id="ARBA00005168"/>
    </source>
</evidence>
<dbReference type="UniPathway" id="UPA00251">
    <property type="reaction ID" value="UER00322"/>
</dbReference>
<dbReference type="GeneID" id="103392985"/>
<keyword evidence="10" id="KW-0472">Membrane</keyword>
<organism evidence="11 12">
    <name type="scientific">Cynoglossus semilaevis</name>
    <name type="common">Tongue sole</name>
    <dbReference type="NCBI Taxonomy" id="244447"/>
    <lineage>
        <taxon>Eukaryota</taxon>
        <taxon>Metazoa</taxon>
        <taxon>Chordata</taxon>
        <taxon>Craniata</taxon>
        <taxon>Vertebrata</taxon>
        <taxon>Euteleostomi</taxon>
        <taxon>Actinopterygii</taxon>
        <taxon>Neopterygii</taxon>
        <taxon>Teleostei</taxon>
        <taxon>Neoteleostei</taxon>
        <taxon>Acanthomorphata</taxon>
        <taxon>Carangaria</taxon>
        <taxon>Pleuronectiformes</taxon>
        <taxon>Pleuronectoidei</taxon>
        <taxon>Cynoglossidae</taxon>
        <taxon>Cynoglossinae</taxon>
        <taxon>Cynoglossus</taxon>
    </lineage>
</organism>
<keyword evidence="10" id="KW-1133">Transmembrane helix</keyword>
<evidence type="ECO:0000256" key="9">
    <source>
        <dbReference type="ARBA" id="ARBA00068761"/>
    </source>
</evidence>
<name>A0A3P8W4M7_CYNSE</name>
<evidence type="ECO:0000256" key="5">
    <source>
        <dbReference type="ARBA" id="ARBA00023002"/>
    </source>
</evidence>
<dbReference type="OMA" id="VHANWRY"/>
<protein>
    <recommendedName>
        <fullName evidence="9">Oxygen-dependent coproporphyrinogen-III oxidase, mitochondrial</fullName>
        <ecNumber evidence="4">1.3.3.3</ecNumber>
    </recommendedName>
</protein>
<comment type="catalytic activity">
    <reaction evidence="8">
        <text>coproporphyrinogen III + O2 + 2 H(+) = protoporphyrinogen IX + 2 CO2 + 2 H2O</text>
        <dbReference type="Rhea" id="RHEA:18257"/>
        <dbReference type="ChEBI" id="CHEBI:15377"/>
        <dbReference type="ChEBI" id="CHEBI:15378"/>
        <dbReference type="ChEBI" id="CHEBI:15379"/>
        <dbReference type="ChEBI" id="CHEBI:16526"/>
        <dbReference type="ChEBI" id="CHEBI:57307"/>
        <dbReference type="ChEBI" id="CHEBI:57309"/>
        <dbReference type="EC" id="1.3.3.3"/>
    </reaction>
    <physiologicalReaction direction="left-to-right" evidence="8">
        <dbReference type="Rhea" id="RHEA:18258"/>
    </physiologicalReaction>
</comment>
<dbReference type="PROSITE" id="PS01021">
    <property type="entry name" value="COPROGEN_OXIDASE"/>
    <property type="match status" value="1"/>
</dbReference>
<dbReference type="PANTHER" id="PTHR10755">
    <property type="entry name" value="COPROPORPHYRINOGEN III OXIDASE, MITOCHONDRIAL"/>
    <property type="match status" value="1"/>
</dbReference>
<dbReference type="InParanoid" id="A0A3P8W4M7"/>
<dbReference type="InterPro" id="IPR036406">
    <property type="entry name" value="Coprogen_oxidase_aer_sf"/>
</dbReference>
<dbReference type="GO" id="GO:0006782">
    <property type="term" value="P:protoporphyrinogen IX biosynthetic process"/>
    <property type="evidence" value="ECO:0007669"/>
    <property type="project" value="UniProtKB-UniPathway"/>
</dbReference>
<dbReference type="InterPro" id="IPR001260">
    <property type="entry name" value="Coprogen_oxidase_aer"/>
</dbReference>
<dbReference type="AlphaFoldDB" id="A0A3P8W4M7"/>
<keyword evidence="5" id="KW-0560">Oxidoreductase</keyword>
<dbReference type="NCBIfam" id="NF003727">
    <property type="entry name" value="PRK05330.1"/>
    <property type="match status" value="1"/>
</dbReference>
<dbReference type="Proteomes" id="UP000265120">
    <property type="component" value="Chromosome 2"/>
</dbReference>
<evidence type="ECO:0000256" key="4">
    <source>
        <dbReference type="ARBA" id="ARBA00012869"/>
    </source>
</evidence>
<dbReference type="PANTHER" id="PTHR10755:SF0">
    <property type="entry name" value="OXYGEN-DEPENDENT COPROPORPHYRINOGEN-III OXIDASE, MITOCHONDRIAL"/>
    <property type="match status" value="1"/>
</dbReference>
<dbReference type="PRINTS" id="PR00073">
    <property type="entry name" value="COPRGNOXDASE"/>
</dbReference>
<dbReference type="RefSeq" id="XP_024909938.1">
    <property type="nucleotide sequence ID" value="XM_025054170.1"/>
</dbReference>
<evidence type="ECO:0000313" key="12">
    <source>
        <dbReference type="Proteomes" id="UP000265120"/>
    </source>
</evidence>
<dbReference type="SUPFAM" id="SSF102886">
    <property type="entry name" value="Coproporphyrinogen III oxidase"/>
    <property type="match status" value="1"/>
</dbReference>
<dbReference type="GO" id="GO:0005737">
    <property type="term" value="C:cytoplasm"/>
    <property type="evidence" value="ECO:0007669"/>
    <property type="project" value="TreeGrafter"/>
</dbReference>
<comment type="pathway">
    <text evidence="1">Porphyrin-containing compound metabolism; protoporphyrin-IX biosynthesis; protoporphyrinogen-IX from coproporphyrinogen-III (O2 route): step 1/1.</text>
</comment>
<evidence type="ECO:0000256" key="10">
    <source>
        <dbReference type="SAM" id="Phobius"/>
    </source>
</evidence>
<dbReference type="GeneTree" id="ENSGT00390000017311"/>
<reference evidence="11" key="3">
    <citation type="submission" date="2025-09" db="UniProtKB">
        <authorList>
            <consortium name="Ensembl"/>
        </authorList>
    </citation>
    <scope>IDENTIFICATION</scope>
</reference>